<comment type="similarity">
    <text evidence="1 5 6">Belongs to the peptidase S8 family.</text>
</comment>
<dbReference type="PROSITE" id="PS51892">
    <property type="entry name" value="SUBTILASE"/>
    <property type="match status" value="1"/>
</dbReference>
<feature type="active site" description="Charge relay system" evidence="5">
    <location>
        <position position="212"/>
    </location>
</feature>
<dbReference type="PRINTS" id="PR00723">
    <property type="entry name" value="SUBTILISIN"/>
</dbReference>
<evidence type="ECO:0000256" key="7">
    <source>
        <dbReference type="SAM" id="SignalP"/>
    </source>
</evidence>
<feature type="active site" description="Charge relay system" evidence="5">
    <location>
        <position position="469"/>
    </location>
</feature>
<feature type="active site" description="Charge relay system" evidence="5">
    <location>
        <position position="278"/>
    </location>
</feature>
<dbReference type="EMBL" id="JAXOJX010000008">
    <property type="protein sequence ID" value="MDZ5456356.1"/>
    <property type="molecule type" value="Genomic_DNA"/>
</dbReference>
<keyword evidence="4 5" id="KW-0720">Serine protease</keyword>
<evidence type="ECO:0000313" key="9">
    <source>
        <dbReference type="EMBL" id="MDZ5456356.1"/>
    </source>
</evidence>
<keyword evidence="3 5" id="KW-0378">Hydrolase</keyword>
<dbReference type="PROSITE" id="PS00137">
    <property type="entry name" value="SUBTILASE_HIS"/>
    <property type="match status" value="1"/>
</dbReference>
<proteinExistence type="inferred from homology"/>
<dbReference type="InterPro" id="IPR015500">
    <property type="entry name" value="Peptidase_S8_subtilisin-rel"/>
</dbReference>
<evidence type="ECO:0000256" key="5">
    <source>
        <dbReference type="PROSITE-ProRule" id="PRU01240"/>
    </source>
</evidence>
<dbReference type="RefSeq" id="WP_066330550.1">
    <property type="nucleotide sequence ID" value="NZ_JAXOJX010000008.1"/>
</dbReference>
<keyword evidence="7" id="KW-0732">Signal</keyword>
<accession>A0ABU5IB76</accession>
<keyword evidence="10" id="KW-1185">Reference proteome</keyword>
<reference evidence="9 10" key="1">
    <citation type="submission" date="2023-11" db="EMBL/GenBank/DDBJ databases">
        <title>Draft genome of Azohydromonas lata strain H1 (DSM1123), a polyhydroxyalkanoate producer.</title>
        <authorList>
            <person name="Traversa D."/>
            <person name="D'Addabbo P."/>
            <person name="Pazzani C."/>
            <person name="Manzari C."/>
            <person name="Chiara M."/>
            <person name="Scrascia M."/>
        </authorList>
    </citation>
    <scope>NUCLEOTIDE SEQUENCE [LARGE SCALE GENOMIC DNA]</scope>
    <source>
        <strain evidence="9 10">H1</strain>
    </source>
</reference>
<evidence type="ECO:0000256" key="3">
    <source>
        <dbReference type="ARBA" id="ARBA00022801"/>
    </source>
</evidence>
<dbReference type="PANTHER" id="PTHR43806">
    <property type="entry name" value="PEPTIDASE S8"/>
    <property type="match status" value="1"/>
</dbReference>
<evidence type="ECO:0000256" key="2">
    <source>
        <dbReference type="ARBA" id="ARBA00022670"/>
    </source>
</evidence>
<dbReference type="PANTHER" id="PTHR43806:SF11">
    <property type="entry name" value="CEREVISIN-RELATED"/>
    <property type="match status" value="1"/>
</dbReference>
<evidence type="ECO:0000256" key="6">
    <source>
        <dbReference type="RuleBase" id="RU003355"/>
    </source>
</evidence>
<evidence type="ECO:0000259" key="8">
    <source>
        <dbReference type="Pfam" id="PF00082"/>
    </source>
</evidence>
<dbReference type="PROSITE" id="PS00136">
    <property type="entry name" value="SUBTILASE_ASP"/>
    <property type="match status" value="1"/>
</dbReference>
<dbReference type="InterPro" id="IPR022398">
    <property type="entry name" value="Peptidase_S8_His-AS"/>
</dbReference>
<organism evidence="9 10">
    <name type="scientific">Azohydromonas lata</name>
    <dbReference type="NCBI Taxonomy" id="45677"/>
    <lineage>
        <taxon>Bacteria</taxon>
        <taxon>Pseudomonadati</taxon>
        <taxon>Pseudomonadota</taxon>
        <taxon>Betaproteobacteria</taxon>
        <taxon>Burkholderiales</taxon>
        <taxon>Sphaerotilaceae</taxon>
        <taxon>Azohydromonas</taxon>
    </lineage>
</organism>
<dbReference type="InterPro" id="IPR023827">
    <property type="entry name" value="Peptidase_S8_Asp-AS"/>
</dbReference>
<feature type="signal peptide" evidence="7">
    <location>
        <begin position="1"/>
        <end position="22"/>
    </location>
</feature>
<dbReference type="InterPro" id="IPR050131">
    <property type="entry name" value="Peptidase_S8_subtilisin-like"/>
</dbReference>
<dbReference type="PROSITE" id="PS00138">
    <property type="entry name" value="SUBTILASE_SER"/>
    <property type="match status" value="1"/>
</dbReference>
<dbReference type="Pfam" id="PF00082">
    <property type="entry name" value="Peptidase_S8"/>
    <property type="match status" value="1"/>
</dbReference>
<dbReference type="SUPFAM" id="SSF52743">
    <property type="entry name" value="Subtilisin-like"/>
    <property type="match status" value="1"/>
</dbReference>
<keyword evidence="2 5" id="KW-0645">Protease</keyword>
<protein>
    <submittedName>
        <fullName evidence="9">S8 family serine peptidase</fullName>
    </submittedName>
</protein>
<feature type="chain" id="PRO_5046747365" evidence="7">
    <location>
        <begin position="23"/>
        <end position="623"/>
    </location>
</feature>
<name>A0ABU5IB76_9BURK</name>
<feature type="domain" description="Peptidase S8/S53" evidence="8">
    <location>
        <begin position="206"/>
        <end position="502"/>
    </location>
</feature>
<dbReference type="InterPro" id="IPR036852">
    <property type="entry name" value="Peptidase_S8/S53_dom_sf"/>
</dbReference>
<gene>
    <name evidence="9" type="ORF">SM757_07195</name>
</gene>
<dbReference type="Gene3D" id="3.40.50.200">
    <property type="entry name" value="Peptidase S8/S53 domain"/>
    <property type="match status" value="1"/>
</dbReference>
<dbReference type="InterPro" id="IPR000209">
    <property type="entry name" value="Peptidase_S8/S53_dom"/>
</dbReference>
<comment type="caution">
    <text evidence="9">The sequence shown here is derived from an EMBL/GenBank/DDBJ whole genome shotgun (WGS) entry which is preliminary data.</text>
</comment>
<evidence type="ECO:0000256" key="1">
    <source>
        <dbReference type="ARBA" id="ARBA00011073"/>
    </source>
</evidence>
<evidence type="ECO:0000313" key="10">
    <source>
        <dbReference type="Proteomes" id="UP001293718"/>
    </source>
</evidence>
<sequence length="623" mass="63683">MNNAAMTATALALLGFGGTAWAELPAAALAPVFRPQLANGLIVQLRDAPTHAQVAREQAQAADGHSARGQAHRERLQHVLQAASLDRATIDVPSAPRIADTGSASQVLRFERMMTLDEARRLAKRLAARGDVLWAEPNTLERPQQSTSVSDPYYFANASNSFNTEGQWWLFGVNGASGSAKADRRRGVPDFLTAWGTFNGSTAAAVPVAVLDTGITPHADLAGHIGTGYDFVSTVASAGDGGGRDTDPTDPGDFVSSDDRTANPNFFASDCGATSSWHGTKIAGLIAALTNNNAGVAGANWNAVVLPVRVAGKCGAEVADIVDGIRWSAGLELTGFAAQSLPRARIINISFGGTADCTSTDEGRLYQQAIDAARAVGAVVVAAAGNEHTAPTRPANCSNVIGVGALNRDGFKATYSNFGSSLVISTVGGDPTDSGNWGSALGDSGLLTTSNGGSTTAGSATYASVFGTSFSAPLVSAAISLMLGRNGALTADQIVAGLQASARPHVTSTVMAQCSDANPGRCICTEATCGKGILDVPRALAYAAAPSTTLSPVAAANIDSTDLTNAHTANTQDRSANPVVPTTPAGPCGRDNVCAGAMQPGWLLGLLAASGALLCRRRRRAAQ</sequence>
<dbReference type="InterPro" id="IPR023828">
    <property type="entry name" value="Peptidase_S8_Ser-AS"/>
</dbReference>
<dbReference type="Proteomes" id="UP001293718">
    <property type="component" value="Unassembled WGS sequence"/>
</dbReference>
<evidence type="ECO:0000256" key="4">
    <source>
        <dbReference type="ARBA" id="ARBA00022825"/>
    </source>
</evidence>